<feature type="transmembrane region" description="Helical" evidence="1">
    <location>
        <begin position="146"/>
        <end position="165"/>
    </location>
</feature>
<organism evidence="2">
    <name type="scientific">Thermococcus litoralis</name>
    <dbReference type="NCBI Taxonomy" id="2265"/>
    <lineage>
        <taxon>Archaea</taxon>
        <taxon>Methanobacteriati</taxon>
        <taxon>Methanobacteriota</taxon>
        <taxon>Thermococci</taxon>
        <taxon>Thermococcales</taxon>
        <taxon>Thermococcaceae</taxon>
        <taxon>Thermococcus</taxon>
    </lineage>
</organism>
<protein>
    <submittedName>
        <fullName evidence="2">HXXEE domain-containing protein</fullName>
    </submittedName>
</protein>
<keyword evidence="1" id="KW-1133">Transmembrane helix</keyword>
<proteinExistence type="predicted"/>
<name>A0A7C5NST2_THELI</name>
<sequence length="207" mass="23428">MVAVKSTKKRSVMAWLEEYWPVSTPFLAVYITVVLVLFVLKENFALFLIWLQTPVYWVHQFEEYIYPGGFVEFFNRKVLGSKREDWPLTKTHALWINVPIIFVAFPLSAILAGLVDISLGIWTAYFSILNALSHVGMFFRHGYNPGLVASVLLNIPIGAYTVYYFATSHPLSPGAHIIGLLLALAIQGALMVWGLKFMKTKAKQSKK</sequence>
<keyword evidence="1" id="KW-0812">Transmembrane</keyword>
<dbReference type="Pfam" id="PF13787">
    <property type="entry name" value="HXXEE"/>
    <property type="match status" value="1"/>
</dbReference>
<feature type="transmembrane region" description="Helical" evidence="1">
    <location>
        <begin position="121"/>
        <end position="139"/>
    </location>
</feature>
<dbReference type="Proteomes" id="UP000886217">
    <property type="component" value="Unassembled WGS sequence"/>
</dbReference>
<accession>A0A7C5NST2</accession>
<gene>
    <name evidence="2" type="ORF">ENL40_04630</name>
</gene>
<comment type="caution">
    <text evidence="2">The sequence shown here is derived from an EMBL/GenBank/DDBJ whole genome shotgun (WGS) entry which is preliminary data.</text>
</comment>
<reference evidence="2" key="1">
    <citation type="journal article" date="2020" name="mSystems">
        <title>Genome- and Community-Level Interaction Insights into Carbon Utilization and Element Cycling Functions of Hydrothermarchaeota in Hydrothermal Sediment.</title>
        <authorList>
            <person name="Zhou Z."/>
            <person name="Liu Y."/>
            <person name="Xu W."/>
            <person name="Pan J."/>
            <person name="Luo Z.H."/>
            <person name="Li M."/>
        </authorList>
    </citation>
    <scope>NUCLEOTIDE SEQUENCE [LARGE SCALE GENOMIC DNA]</scope>
    <source>
        <strain evidence="2">HyVt-93</strain>
    </source>
</reference>
<dbReference type="AlphaFoldDB" id="A0A7C5NST2"/>
<evidence type="ECO:0000313" key="2">
    <source>
        <dbReference type="EMBL" id="HHI00743.1"/>
    </source>
</evidence>
<dbReference type="EMBL" id="DRTU01000195">
    <property type="protein sequence ID" value="HHI00743.1"/>
    <property type="molecule type" value="Genomic_DNA"/>
</dbReference>
<feature type="transmembrane region" description="Helical" evidence="1">
    <location>
        <begin position="20"/>
        <end position="40"/>
    </location>
</feature>
<keyword evidence="1" id="KW-0472">Membrane</keyword>
<feature type="transmembrane region" description="Helical" evidence="1">
    <location>
        <begin position="177"/>
        <end position="198"/>
    </location>
</feature>
<dbReference type="InterPro" id="IPR025671">
    <property type="entry name" value="HXXEE"/>
</dbReference>
<evidence type="ECO:0000256" key="1">
    <source>
        <dbReference type="SAM" id="Phobius"/>
    </source>
</evidence>
<feature type="transmembrane region" description="Helical" evidence="1">
    <location>
        <begin position="93"/>
        <end position="115"/>
    </location>
</feature>